<evidence type="ECO:0000313" key="2">
    <source>
        <dbReference type="Proteomes" id="UP000008804"/>
    </source>
</evidence>
<sequence>MNAVIGQSFQDFKAIAGMNDVKLYKTQLLSSDLSAYQSE</sequence>
<dbReference type="BioCyc" id="FPRA718252:G1375-1092-MONOMER"/>
<dbReference type="AlphaFoldDB" id="D4JXQ7"/>
<dbReference type="Proteomes" id="UP000008804">
    <property type="component" value="Chromosome"/>
</dbReference>
<proteinExistence type="predicted"/>
<organism evidence="1 2">
    <name type="scientific">Faecalibacterium prausnitzii L2-6</name>
    <dbReference type="NCBI Taxonomy" id="718252"/>
    <lineage>
        <taxon>Bacteria</taxon>
        <taxon>Bacillati</taxon>
        <taxon>Bacillota</taxon>
        <taxon>Clostridia</taxon>
        <taxon>Eubacteriales</taxon>
        <taxon>Oscillospiraceae</taxon>
        <taxon>Faecalibacterium</taxon>
    </lineage>
</organism>
<keyword evidence="2" id="KW-1185">Reference proteome</keyword>
<accession>D4JXQ7</accession>
<evidence type="ECO:0000313" key="1">
    <source>
        <dbReference type="EMBL" id="CBK98806.1"/>
    </source>
</evidence>
<protein>
    <submittedName>
        <fullName evidence="1">Uncharacterized protein</fullName>
    </submittedName>
</protein>
<name>D4JXQ7_9FIRM</name>
<dbReference type="KEGG" id="fpr:FP2_12870"/>
<reference evidence="1 2" key="2">
    <citation type="submission" date="2010-03" db="EMBL/GenBank/DDBJ databases">
        <authorList>
            <person name="Pajon A."/>
        </authorList>
    </citation>
    <scope>NUCLEOTIDE SEQUENCE [LARGE SCALE GENOMIC DNA]</scope>
    <source>
        <strain evidence="2">L2-6</strain>
    </source>
</reference>
<dbReference type="HOGENOM" id="CLU_3310100_0_0_9"/>
<reference evidence="1 2" key="1">
    <citation type="submission" date="2010-03" db="EMBL/GenBank/DDBJ databases">
        <title>The genome sequence of Faecalibacterium prausnitzii L2/6.</title>
        <authorList>
            <consortium name="metaHIT consortium -- http://www.metahit.eu/"/>
            <person name="Pajon A."/>
            <person name="Turner K."/>
            <person name="Parkhill J."/>
            <person name="Duncan S."/>
            <person name="Flint H."/>
        </authorList>
    </citation>
    <scope>NUCLEOTIDE SEQUENCE [LARGE SCALE GENOMIC DNA]</scope>
    <source>
        <strain evidence="2">L2-6</strain>
    </source>
</reference>
<gene>
    <name evidence="1" type="ORF">FP2_12870</name>
</gene>
<dbReference type="EMBL" id="FP929045">
    <property type="protein sequence ID" value="CBK98806.1"/>
    <property type="molecule type" value="Genomic_DNA"/>
</dbReference>
<dbReference type="PATRIC" id="fig|718252.3.peg.2641"/>